<feature type="domain" description="Phosphatidate phosphatase APP1 catalytic" evidence="1">
    <location>
        <begin position="153"/>
        <end position="297"/>
    </location>
</feature>
<dbReference type="InterPro" id="IPR052935">
    <property type="entry name" value="Mg2+_PAP"/>
</dbReference>
<reference evidence="2" key="1">
    <citation type="submission" date="2021-06" db="EMBL/GenBank/DDBJ databases">
        <title>Complete genome sequence of Nocardioides sp. G188.</title>
        <authorList>
            <person name="Im W.-T."/>
        </authorList>
    </citation>
    <scope>NUCLEOTIDE SEQUENCE</scope>
    <source>
        <strain evidence="2">G188</strain>
    </source>
</reference>
<dbReference type="InterPro" id="IPR019236">
    <property type="entry name" value="APP1_cat"/>
</dbReference>
<keyword evidence="3" id="KW-1185">Reference proteome</keyword>
<sequence length="339" mass="36869">MSASRWAHRLEQTWDGARLRRAGSRMPVDLRIEPYIGHGSDQGVVVRGRVLDDPIPTEAVQGEGVGAAVRRTVQRFLTDDLPGVPLRVTVAGTTVETVTDADGYFRVCLEPAPGQLTAPWTSGTVELADEYRGVTEPKSTPFEVLVPGHDATFGIISDVDDTILETGVQRVGQMIRRTLTGSALTRTPFPGAAELYGDLAAGANPVFYVSSSPWNLHSFLVAFIRHRAFPMGPVLLCDLFGTASGREQKPVRIQEVLDLHPRLRFVLIGDSGEKDPEIYATVARANPGRILAIYIREVRLDPGDGRVEEVSGTWTEDVPFVLAADTDAVRRHAVAVGLL</sequence>
<evidence type="ECO:0000259" key="1">
    <source>
        <dbReference type="Pfam" id="PF09949"/>
    </source>
</evidence>
<accession>A0A975T085</accession>
<dbReference type="GO" id="GO:0008195">
    <property type="term" value="F:phosphatidate phosphatase activity"/>
    <property type="evidence" value="ECO:0007669"/>
    <property type="project" value="InterPro"/>
</dbReference>
<dbReference type="KEGG" id="nps:KRR39_01975"/>
<evidence type="ECO:0000313" key="2">
    <source>
        <dbReference type="EMBL" id="QWZ08655.1"/>
    </source>
</evidence>
<dbReference type="PANTHER" id="PTHR28208">
    <property type="entry name" value="PHOSPHATIDATE PHOSPHATASE APP1"/>
    <property type="match status" value="1"/>
</dbReference>
<dbReference type="Proteomes" id="UP000683575">
    <property type="component" value="Chromosome"/>
</dbReference>
<dbReference type="AlphaFoldDB" id="A0A975T085"/>
<dbReference type="RefSeq" id="WP_216940276.1">
    <property type="nucleotide sequence ID" value="NZ_CP077062.1"/>
</dbReference>
<proteinExistence type="predicted"/>
<name>A0A975T085_9ACTN</name>
<dbReference type="EMBL" id="CP077062">
    <property type="protein sequence ID" value="QWZ08655.1"/>
    <property type="molecule type" value="Genomic_DNA"/>
</dbReference>
<dbReference type="Pfam" id="PF09949">
    <property type="entry name" value="APP1_cat"/>
    <property type="match status" value="1"/>
</dbReference>
<gene>
    <name evidence="2" type="ORF">KRR39_01975</name>
</gene>
<dbReference type="PANTHER" id="PTHR28208:SF3">
    <property type="entry name" value="PHOSPHATIDATE PHOSPHATASE APP1"/>
    <property type="match status" value="1"/>
</dbReference>
<evidence type="ECO:0000313" key="3">
    <source>
        <dbReference type="Proteomes" id="UP000683575"/>
    </source>
</evidence>
<protein>
    <submittedName>
        <fullName evidence="2">DUF2183 domain-containing protein</fullName>
    </submittedName>
</protein>
<organism evidence="2 3">
    <name type="scientific">Nocardioides panacis</name>
    <dbReference type="NCBI Taxonomy" id="2849501"/>
    <lineage>
        <taxon>Bacteria</taxon>
        <taxon>Bacillati</taxon>
        <taxon>Actinomycetota</taxon>
        <taxon>Actinomycetes</taxon>
        <taxon>Propionibacteriales</taxon>
        <taxon>Nocardioidaceae</taxon>
        <taxon>Nocardioides</taxon>
    </lineage>
</organism>